<accession>A0A813FBI9</accession>
<comment type="caution">
    <text evidence="2">The sequence shown here is derived from an EMBL/GenBank/DDBJ whole genome shotgun (WGS) entry which is preliminary data.</text>
</comment>
<dbReference type="AlphaFoldDB" id="A0A813FBI9"/>
<sequence length="202" mass="20768">MPSLASMIGAGLMVAASGADLDITGGKAILGYVQLGVRLCKSNTTLNDMLGTPSDHLGFASDSLEECARQCDCAQGCQSFNWDLPETYDGKASFVLDKKAANIGIQGRSVLQTSDCEGGNQVDKTPTDNPIYEKDTSEVAGVYDAVGCLLASAGATNGMKELGGGGALPSVCLPTQDNKVSDLADLEPDGATSTYHLSTCSS</sequence>
<evidence type="ECO:0000256" key="1">
    <source>
        <dbReference type="SAM" id="SignalP"/>
    </source>
</evidence>
<evidence type="ECO:0000313" key="2">
    <source>
        <dbReference type="EMBL" id="CAE8607737.1"/>
    </source>
</evidence>
<feature type="chain" id="PRO_5036221933" description="Subtilisin" evidence="1">
    <location>
        <begin position="19"/>
        <end position="202"/>
    </location>
</feature>
<proteinExistence type="predicted"/>
<evidence type="ECO:0000313" key="4">
    <source>
        <dbReference type="Proteomes" id="UP000654075"/>
    </source>
</evidence>
<evidence type="ECO:0008006" key="5">
    <source>
        <dbReference type="Google" id="ProtNLM"/>
    </source>
</evidence>
<dbReference type="EMBL" id="CAJNNV010022050">
    <property type="protein sequence ID" value="CAE8607737.1"/>
    <property type="molecule type" value="Genomic_DNA"/>
</dbReference>
<keyword evidence="4" id="KW-1185">Reference proteome</keyword>
<dbReference type="Proteomes" id="UP000654075">
    <property type="component" value="Unassembled WGS sequence"/>
</dbReference>
<dbReference type="EMBL" id="CAJNNV010024005">
    <property type="protein sequence ID" value="CAE8608805.1"/>
    <property type="molecule type" value="Genomic_DNA"/>
</dbReference>
<gene>
    <name evidence="2" type="ORF">PGLA1383_LOCUS25645</name>
    <name evidence="3" type="ORF">PGLA1383_LOCUS26640</name>
</gene>
<name>A0A813FBI9_POLGL</name>
<organism evidence="2 4">
    <name type="scientific">Polarella glacialis</name>
    <name type="common">Dinoflagellate</name>
    <dbReference type="NCBI Taxonomy" id="89957"/>
    <lineage>
        <taxon>Eukaryota</taxon>
        <taxon>Sar</taxon>
        <taxon>Alveolata</taxon>
        <taxon>Dinophyceae</taxon>
        <taxon>Suessiales</taxon>
        <taxon>Suessiaceae</taxon>
        <taxon>Polarella</taxon>
    </lineage>
</organism>
<protein>
    <recommendedName>
        <fullName evidence="5">Subtilisin</fullName>
    </recommendedName>
</protein>
<reference evidence="2" key="1">
    <citation type="submission" date="2021-02" db="EMBL/GenBank/DDBJ databases">
        <authorList>
            <person name="Dougan E. K."/>
            <person name="Rhodes N."/>
            <person name="Thang M."/>
            <person name="Chan C."/>
        </authorList>
    </citation>
    <scope>NUCLEOTIDE SEQUENCE</scope>
</reference>
<keyword evidence="1" id="KW-0732">Signal</keyword>
<evidence type="ECO:0000313" key="3">
    <source>
        <dbReference type="EMBL" id="CAE8608805.1"/>
    </source>
</evidence>
<feature type="signal peptide" evidence="1">
    <location>
        <begin position="1"/>
        <end position="18"/>
    </location>
</feature>